<protein>
    <submittedName>
        <fullName evidence="3">Transcription repressor NadR</fullName>
    </submittedName>
</protein>
<dbReference type="InterPro" id="IPR013196">
    <property type="entry name" value="HTH_11"/>
</dbReference>
<dbReference type="InterPro" id="IPR036390">
    <property type="entry name" value="WH_DNA-bd_sf"/>
</dbReference>
<comment type="caution">
    <text evidence="3">The sequence shown here is derived from an EMBL/GenBank/DDBJ whole genome shotgun (WGS) entry which is preliminary data.</text>
</comment>
<dbReference type="SUPFAM" id="SSF46785">
    <property type="entry name" value="Winged helix' DNA-binding domain"/>
    <property type="match status" value="1"/>
</dbReference>
<dbReference type="Proteomes" id="UP000597038">
    <property type="component" value="Unassembled WGS sequence"/>
</dbReference>
<dbReference type="Gene3D" id="3.30.1340.20">
    <property type="entry name" value="3H domain"/>
    <property type="match status" value="1"/>
</dbReference>
<evidence type="ECO:0000313" key="4">
    <source>
        <dbReference type="Proteomes" id="UP000597038"/>
    </source>
</evidence>
<feature type="domain" description="Helix-turn-helix type 11" evidence="2">
    <location>
        <begin position="7"/>
        <end position="59"/>
    </location>
</feature>
<sequence length="178" mass="20640">MNSADERRMKMIRCLEESDQPIKGYELSSLFGVSRQVIVKDISYLKTQNYSIFSSSKGYYMNPEPQGKPYKRIIMCQHEKWEIEEELTTIIENGAMIDNVSVEHPVYGTLQAELMIETMTHVRTFVDNMNKYQGTMLAKLTDMIHLHTISADSEKMLDNTVKDLEDKGFLVDIEEKNK</sequence>
<dbReference type="InterPro" id="IPR036388">
    <property type="entry name" value="WH-like_DNA-bd_sf"/>
</dbReference>
<dbReference type="PIRSF" id="PIRSF037847">
    <property type="entry name" value="NiaR"/>
    <property type="match status" value="1"/>
</dbReference>
<gene>
    <name evidence="3" type="ORF">I9026_09285</name>
</gene>
<dbReference type="RefSeq" id="WP_198092852.1">
    <property type="nucleotide sequence ID" value="NZ_CAJVAI010000010.1"/>
</dbReference>
<reference evidence="3 4" key="1">
    <citation type="submission" date="2020-12" db="EMBL/GenBank/DDBJ databases">
        <title>Genomic analysis of Staphylococcus felis from a cat with skin infection.</title>
        <authorList>
            <person name="Aslantas O."/>
            <person name="Keskin O."/>
            <person name="Buyukaltay K."/>
            <person name="Gullu Yucetepe A."/>
        </authorList>
    </citation>
    <scope>NUCLEOTIDE SEQUENCE [LARGE SCALE GENOMIC DNA]</scope>
    <source>
        <strain evidence="3 4">HARRANVET</strain>
    </source>
</reference>
<dbReference type="Pfam" id="PF02829">
    <property type="entry name" value="3H"/>
    <property type="match status" value="1"/>
</dbReference>
<evidence type="ECO:0000259" key="1">
    <source>
        <dbReference type="Pfam" id="PF02829"/>
    </source>
</evidence>
<evidence type="ECO:0000259" key="2">
    <source>
        <dbReference type="Pfam" id="PF08279"/>
    </source>
</evidence>
<dbReference type="PANTHER" id="PTHR40068">
    <property type="entry name" value="TRANSCRIPTION REPRESSOR NIAR-RELATED"/>
    <property type="match status" value="1"/>
</dbReference>
<organism evidence="3 4">
    <name type="scientific">Staphylococcus felis</name>
    <dbReference type="NCBI Taxonomy" id="46127"/>
    <lineage>
        <taxon>Bacteria</taxon>
        <taxon>Bacillati</taxon>
        <taxon>Bacillota</taxon>
        <taxon>Bacilli</taxon>
        <taxon>Bacillales</taxon>
        <taxon>Staphylococcaceae</taxon>
        <taxon>Staphylococcus</taxon>
    </lineage>
</organism>
<dbReference type="SUPFAM" id="SSF75500">
    <property type="entry name" value="Putative transcriptional regulator TM1602, C-terminal domain"/>
    <property type="match status" value="1"/>
</dbReference>
<feature type="domain" description="3H" evidence="1">
    <location>
        <begin position="74"/>
        <end position="170"/>
    </location>
</feature>
<name>A0ABS0QQW8_9STAP</name>
<dbReference type="Pfam" id="PF08279">
    <property type="entry name" value="HTH_11"/>
    <property type="match status" value="1"/>
</dbReference>
<dbReference type="PANTHER" id="PTHR40068:SF1">
    <property type="entry name" value="TRANSCRIPTION REPRESSOR NIAR-RELATED"/>
    <property type="match status" value="1"/>
</dbReference>
<dbReference type="InterPro" id="IPR026043">
    <property type="entry name" value="NadR"/>
</dbReference>
<dbReference type="Gene3D" id="1.10.10.10">
    <property type="entry name" value="Winged helix-like DNA-binding domain superfamily/Winged helix DNA-binding domain"/>
    <property type="match status" value="1"/>
</dbReference>
<dbReference type="InterPro" id="IPR035922">
    <property type="entry name" value="3H_dom_sf"/>
</dbReference>
<proteinExistence type="predicted"/>
<dbReference type="InterPro" id="IPR004173">
    <property type="entry name" value="3H_domain"/>
</dbReference>
<dbReference type="EMBL" id="JAEDAQ010000016">
    <property type="protein sequence ID" value="MBH9581567.1"/>
    <property type="molecule type" value="Genomic_DNA"/>
</dbReference>
<accession>A0ABS0QQW8</accession>
<keyword evidence="4" id="KW-1185">Reference proteome</keyword>
<evidence type="ECO:0000313" key="3">
    <source>
        <dbReference type="EMBL" id="MBH9581567.1"/>
    </source>
</evidence>